<accession>A0A438I1P4</accession>
<feature type="region of interest" description="Disordered" evidence="1">
    <location>
        <begin position="1"/>
        <end position="34"/>
    </location>
</feature>
<evidence type="ECO:0000313" key="3">
    <source>
        <dbReference type="EMBL" id="RVW90633.1"/>
    </source>
</evidence>
<dbReference type="AlphaFoldDB" id="A0A438I1P4"/>
<keyword evidence="2" id="KW-0812">Transmembrane</keyword>
<organism evidence="3 4">
    <name type="scientific">Vitis vinifera</name>
    <name type="common">Grape</name>
    <dbReference type="NCBI Taxonomy" id="29760"/>
    <lineage>
        <taxon>Eukaryota</taxon>
        <taxon>Viridiplantae</taxon>
        <taxon>Streptophyta</taxon>
        <taxon>Embryophyta</taxon>
        <taxon>Tracheophyta</taxon>
        <taxon>Spermatophyta</taxon>
        <taxon>Magnoliopsida</taxon>
        <taxon>eudicotyledons</taxon>
        <taxon>Gunneridae</taxon>
        <taxon>Pentapetalae</taxon>
        <taxon>rosids</taxon>
        <taxon>Vitales</taxon>
        <taxon>Vitaceae</taxon>
        <taxon>Viteae</taxon>
        <taxon>Vitis</taxon>
    </lineage>
</organism>
<dbReference type="EMBL" id="QGNW01000153">
    <property type="protein sequence ID" value="RVW90633.1"/>
    <property type="molecule type" value="Genomic_DNA"/>
</dbReference>
<feature type="transmembrane region" description="Helical" evidence="2">
    <location>
        <begin position="233"/>
        <end position="255"/>
    </location>
</feature>
<keyword evidence="2" id="KW-0472">Membrane</keyword>
<keyword evidence="2" id="KW-1133">Transmembrane helix</keyword>
<gene>
    <name evidence="3" type="ORF">CK203_038849</name>
</gene>
<proteinExistence type="predicted"/>
<protein>
    <submittedName>
        <fullName evidence="3">Uncharacterized protein</fullName>
    </submittedName>
</protein>
<evidence type="ECO:0000313" key="4">
    <source>
        <dbReference type="Proteomes" id="UP000288805"/>
    </source>
</evidence>
<evidence type="ECO:0000256" key="1">
    <source>
        <dbReference type="SAM" id="MobiDB-lite"/>
    </source>
</evidence>
<name>A0A438I1P4_VITVI</name>
<evidence type="ECO:0000256" key="2">
    <source>
        <dbReference type="SAM" id="Phobius"/>
    </source>
</evidence>
<sequence>MARIKGGHTDPSLSREPRPRASSPQDSTFQAPEARPFHLLRVECPLTLLSADTRRGDHRLLHPLSHPYVALQLRGSGLQALESHRDMHNLILGPTDPQRLSGISPKAIIKRPMVIAPPIEGNSNYRARPFHFELYFEPRGHATAARASGFIWTALDGTGSPTAIHFNIDGCQGILEARHIAEALHIPHKPVNPTHFREWFPVSQRDMVCILSRGTSGDSVILRKRRSAIMDTLFRIFEGFYFGPYHLIMAAFLHFKVKVHRKKLQRDDTIPLLFPRLLCHILEHMGYPTEPHLECHHHFQERFILDKWTQLVGYSAPLGAPPRPTSPVSPQAEQT</sequence>
<dbReference type="Proteomes" id="UP000288805">
    <property type="component" value="Unassembled WGS sequence"/>
</dbReference>
<reference evidence="3 4" key="1">
    <citation type="journal article" date="2018" name="PLoS Genet.">
        <title>Population sequencing reveals clonal diversity and ancestral inbreeding in the grapevine cultivar Chardonnay.</title>
        <authorList>
            <person name="Roach M.J."/>
            <person name="Johnson D.L."/>
            <person name="Bohlmann J."/>
            <person name="van Vuuren H.J."/>
            <person name="Jones S.J."/>
            <person name="Pretorius I.S."/>
            <person name="Schmidt S.A."/>
            <person name="Borneman A.R."/>
        </authorList>
    </citation>
    <scope>NUCLEOTIDE SEQUENCE [LARGE SCALE GENOMIC DNA]</scope>
    <source>
        <strain evidence="4">cv. Chardonnay</strain>
        <tissue evidence="3">Leaf</tissue>
    </source>
</reference>
<comment type="caution">
    <text evidence="3">The sequence shown here is derived from an EMBL/GenBank/DDBJ whole genome shotgun (WGS) entry which is preliminary data.</text>
</comment>